<dbReference type="InterPro" id="IPR029063">
    <property type="entry name" value="SAM-dependent_MTases_sf"/>
</dbReference>
<dbReference type="GO" id="GO:0160104">
    <property type="term" value="F:tRNA (guanine(26)-N2)-dimethyltransferase activity"/>
    <property type="evidence" value="ECO:0007669"/>
    <property type="project" value="UniProtKB-EC"/>
</dbReference>
<dbReference type="PANTHER" id="PTHR10631">
    <property type="entry name" value="N 2 ,N 2 -DIMETHYLGUANOSINE TRNA METHYLTRANSFERASE"/>
    <property type="match status" value="1"/>
</dbReference>
<dbReference type="SUPFAM" id="SSF51126">
    <property type="entry name" value="Pectin lyase-like"/>
    <property type="match status" value="1"/>
</dbReference>
<reference evidence="11 12" key="1">
    <citation type="submission" date="2019-07" db="EMBL/GenBank/DDBJ databases">
        <title>Genomics analysis of Aphanomyces spp. identifies a new class of oomycete effector associated with host adaptation.</title>
        <authorList>
            <person name="Gaulin E."/>
        </authorList>
    </citation>
    <scope>NUCLEOTIDE SEQUENCE [LARGE SCALE GENOMIC DNA]</scope>
    <source>
        <strain evidence="11 12">ATCC 201684</strain>
    </source>
</reference>
<keyword evidence="4 9" id="KW-0949">S-adenosyl-L-methionine</keyword>
<evidence type="ECO:0000259" key="10">
    <source>
        <dbReference type="Pfam" id="PF13229"/>
    </source>
</evidence>
<dbReference type="Pfam" id="PF02005">
    <property type="entry name" value="TRM"/>
    <property type="match status" value="1"/>
</dbReference>
<evidence type="ECO:0000256" key="7">
    <source>
        <dbReference type="ARBA" id="ARBA00039099"/>
    </source>
</evidence>
<dbReference type="SMART" id="SM00710">
    <property type="entry name" value="PbH1"/>
    <property type="match status" value="5"/>
</dbReference>
<keyword evidence="2 9" id="KW-0489">Methyltransferase</keyword>
<dbReference type="GO" id="GO:0002940">
    <property type="term" value="P:tRNA N2-guanine methylation"/>
    <property type="evidence" value="ECO:0007669"/>
    <property type="project" value="TreeGrafter"/>
</dbReference>
<dbReference type="EMBL" id="VJMJ01000063">
    <property type="protein sequence ID" value="KAF0739562.1"/>
    <property type="molecule type" value="Genomic_DNA"/>
</dbReference>
<dbReference type="Gene3D" id="3.40.50.150">
    <property type="entry name" value="Vaccinia Virus protein VP39"/>
    <property type="match status" value="1"/>
</dbReference>
<evidence type="ECO:0000256" key="8">
    <source>
        <dbReference type="ARBA" id="ARBA00051897"/>
    </source>
</evidence>
<dbReference type="GO" id="GO:0000049">
    <property type="term" value="F:tRNA binding"/>
    <property type="evidence" value="ECO:0007669"/>
    <property type="project" value="UniProtKB-UniRule"/>
</dbReference>
<evidence type="ECO:0000313" key="12">
    <source>
        <dbReference type="Proteomes" id="UP000481153"/>
    </source>
</evidence>
<dbReference type="InterPro" id="IPR042296">
    <property type="entry name" value="tRNA_met_Trm1_C"/>
</dbReference>
<dbReference type="CDD" id="cd02440">
    <property type="entry name" value="AdoMet_MTases"/>
    <property type="match status" value="1"/>
</dbReference>
<organism evidence="11 12">
    <name type="scientific">Aphanomyces euteiches</name>
    <dbReference type="NCBI Taxonomy" id="100861"/>
    <lineage>
        <taxon>Eukaryota</taxon>
        <taxon>Sar</taxon>
        <taxon>Stramenopiles</taxon>
        <taxon>Oomycota</taxon>
        <taxon>Saprolegniomycetes</taxon>
        <taxon>Saprolegniales</taxon>
        <taxon>Verrucalvaceae</taxon>
        <taxon>Aphanomyces</taxon>
    </lineage>
</organism>
<dbReference type="InterPro" id="IPR006626">
    <property type="entry name" value="PbH1"/>
</dbReference>
<evidence type="ECO:0000256" key="3">
    <source>
        <dbReference type="ARBA" id="ARBA00022679"/>
    </source>
</evidence>
<keyword evidence="12" id="KW-1185">Reference proteome</keyword>
<evidence type="ECO:0000256" key="1">
    <source>
        <dbReference type="ARBA" id="ARBA00022555"/>
    </source>
</evidence>
<dbReference type="InterPro" id="IPR011050">
    <property type="entry name" value="Pectin_lyase_fold/virulence"/>
</dbReference>
<dbReference type="EC" id="2.1.1.216" evidence="7"/>
<evidence type="ECO:0000256" key="9">
    <source>
        <dbReference type="PROSITE-ProRule" id="PRU00958"/>
    </source>
</evidence>
<proteinExistence type="inferred from homology"/>
<dbReference type="Gene3D" id="3.30.56.70">
    <property type="entry name" value="N2,N2-dimethylguanosine tRNA methyltransferase, C-terminal domain"/>
    <property type="match status" value="1"/>
</dbReference>
<sequence>MWEGRAEIEVSPSVFLNAHQALQRDLTVLLLRELSARRTQTVSILDAMAGTGIRAIRYAMEVPNVQVVANDLSPEATTLTRANVSTNGVAHLVSISEMDAVDVMWSHRHRFNVIDLDPFGSCATFLPSALATIAPGGLVCATDTDLQTLLGKTTHSHMQSYSQYGALPVSAAYSKELAIRIVLGNAATVARQARRSIRPILCTALEFFVRVHFQVLDEPHHCLEVPLAILHQCLRCAYFAVHSIGQKDGGADIAATCPICSSQLQIGGPFWSGPIHDENILKQALQHAGQLGSAAKLVESILDESADLFYYSLPQLFRPFKIVVPRLSVFRNALMSLNKTVHSTHLEATAFKTNATALEVYSVVAAWLRLYGLPDAIPVPPASVTFAMSSALQTDIEMSPPVKCTLEHVWRPPTRLQTEQHHEGSRIHVYEASADAINSALAETQANDFVVLHGNKYILPEPLRLPPNTSLHGSHSGVTLIGQVVVDAPNVSLFQLHIHFQVTDLEKRKHPLLITAKNAHVDCCHISCGRHASALACIGIADGASAKLNASEVVQGPQAGIFVGGKSQVEIHGCTIHNVSGCGVDIQGGSFCSIVDSRIANCRKSGVFAHAFAELEMRNCSVDANGMAGVEGAFTTQLLNILSRGKKGGLLVHSRGNVMEASGNVFTRNALAGVDVRGTGSSGKVFENHICNGRASGIYISDGATACIQGNIIVGNKRAGIESTVEQDFESCNTLDGNGVSLLM</sequence>
<dbReference type="VEuPathDB" id="FungiDB:AeMF1_016992"/>
<dbReference type="InterPro" id="IPR012334">
    <property type="entry name" value="Pectin_lyas_fold"/>
</dbReference>
<keyword evidence="1 9" id="KW-0820">tRNA-binding</keyword>
<gene>
    <name evidence="11" type="ORF">Ae201684_004743</name>
</gene>
<dbReference type="Pfam" id="PF13229">
    <property type="entry name" value="Beta_helix"/>
    <property type="match status" value="1"/>
</dbReference>
<feature type="domain" description="Right handed beta helix" evidence="10">
    <location>
        <begin position="537"/>
        <end position="681"/>
    </location>
</feature>
<dbReference type="InterPro" id="IPR002905">
    <property type="entry name" value="Trm1"/>
</dbReference>
<accession>A0A6G0XGX9</accession>
<comment type="caution">
    <text evidence="11">The sequence shown here is derived from an EMBL/GenBank/DDBJ whole genome shotgun (WGS) entry which is preliminary data.</text>
</comment>
<evidence type="ECO:0000256" key="2">
    <source>
        <dbReference type="ARBA" id="ARBA00022603"/>
    </source>
</evidence>
<protein>
    <recommendedName>
        <fullName evidence="7">tRNA (guanine(26)-N(2))-dimethyltransferase</fullName>
        <ecNumber evidence="7">2.1.1.216</ecNumber>
    </recommendedName>
</protein>
<comment type="catalytic activity">
    <reaction evidence="8">
        <text>guanosine(26) in tRNA + 2 S-adenosyl-L-methionine = N(2)-dimethylguanosine(26) in tRNA + 2 S-adenosyl-L-homocysteine + 2 H(+)</text>
        <dbReference type="Rhea" id="RHEA:43140"/>
        <dbReference type="Rhea" id="RHEA-COMP:10359"/>
        <dbReference type="Rhea" id="RHEA-COMP:10360"/>
        <dbReference type="ChEBI" id="CHEBI:15378"/>
        <dbReference type="ChEBI" id="CHEBI:57856"/>
        <dbReference type="ChEBI" id="CHEBI:59789"/>
        <dbReference type="ChEBI" id="CHEBI:74269"/>
        <dbReference type="ChEBI" id="CHEBI:74513"/>
        <dbReference type="EC" id="2.1.1.216"/>
    </reaction>
</comment>
<comment type="similarity">
    <text evidence="9">Belongs to the class I-like SAM-binding methyltransferase superfamily. Trm1 family.</text>
</comment>
<evidence type="ECO:0000256" key="6">
    <source>
        <dbReference type="ARBA" id="ARBA00022884"/>
    </source>
</evidence>
<dbReference type="SUPFAM" id="SSF53335">
    <property type="entry name" value="S-adenosyl-L-methionine-dependent methyltransferases"/>
    <property type="match status" value="1"/>
</dbReference>
<dbReference type="AlphaFoldDB" id="A0A6G0XGX9"/>
<evidence type="ECO:0000313" key="11">
    <source>
        <dbReference type="EMBL" id="KAF0739562.1"/>
    </source>
</evidence>
<evidence type="ECO:0000256" key="5">
    <source>
        <dbReference type="ARBA" id="ARBA00022694"/>
    </source>
</evidence>
<dbReference type="InterPro" id="IPR039448">
    <property type="entry name" value="Beta_helix"/>
</dbReference>
<keyword evidence="3 9" id="KW-0808">Transferase</keyword>
<keyword evidence="6 9" id="KW-0694">RNA-binding</keyword>
<dbReference type="PANTHER" id="PTHR10631:SF3">
    <property type="entry name" value="TRNA (GUANINE(26)-N(2))-DIMETHYLTRANSFERASE"/>
    <property type="match status" value="1"/>
</dbReference>
<dbReference type="Proteomes" id="UP000481153">
    <property type="component" value="Unassembled WGS sequence"/>
</dbReference>
<keyword evidence="5 9" id="KW-0819">tRNA processing</keyword>
<dbReference type="Gene3D" id="2.160.20.10">
    <property type="entry name" value="Single-stranded right-handed beta-helix, Pectin lyase-like"/>
    <property type="match status" value="1"/>
</dbReference>
<dbReference type="PROSITE" id="PS51626">
    <property type="entry name" value="SAM_MT_TRM1"/>
    <property type="match status" value="1"/>
</dbReference>
<evidence type="ECO:0000256" key="4">
    <source>
        <dbReference type="ARBA" id="ARBA00022691"/>
    </source>
</evidence>
<name>A0A6G0XGX9_9STRA</name>